<feature type="compositionally biased region" description="Acidic residues" evidence="5">
    <location>
        <begin position="349"/>
        <end position="361"/>
    </location>
</feature>
<evidence type="ECO:0000256" key="5">
    <source>
        <dbReference type="SAM" id="MobiDB-lite"/>
    </source>
</evidence>
<evidence type="ECO:0000256" key="3">
    <source>
        <dbReference type="ARBA" id="ARBA00023163"/>
    </source>
</evidence>
<proteinExistence type="inferred from homology"/>
<dbReference type="CDD" id="cd07976">
    <property type="entry name" value="TFIIA_alpha_beta_like"/>
    <property type="match status" value="1"/>
</dbReference>
<dbReference type="InterPro" id="IPR009088">
    <property type="entry name" value="TFIIA_b-brl"/>
</dbReference>
<sequence length="410" mass="45205">MASKNATHNAVPKLYNDIIKDVISSVRDDFMNESIDESVLEDLNKLWLKKLEDTGATRTLTSSAVTAINKNVSDSHGGSNVVYVGPKGRNNLTLPGRHPVYKKPDGVVYPERTTIVNSTSQNSRFPNQKPRFTNFTSGDKQIGNSTRRFIQIPSNNSAGVIQQKYQTISSSTVNRAVRPNPKPYGQARTGGVVHSTAPVNISPTSGGQNQRQAVIKQNTQTVISGNRRMPLYSNQIAQKNEAQMAQHRGQAQSNQQAGGQLQSMNGQQSVQLSSHEQQSNLNDSYSSNEYGVESAYSSSASQNNIYFSQTDGPLGDDEFDSDSSLEDSDEETEEIQNSEPAEAENPLGSDDDLDGADDDDAIFETDNQIVCQYDKIQRVKNKWRFCLKDGIMHLHGRDFVFQKASGDGEW</sequence>
<comment type="subcellular location">
    <subcellularLocation>
        <location evidence="1">Nucleus</location>
    </subcellularLocation>
</comment>
<keyword evidence="3" id="KW-0804">Transcription</keyword>
<dbReference type="InterPro" id="IPR004855">
    <property type="entry name" value="TFIIA_asu/bsu"/>
</dbReference>
<feature type="region of interest" description="Disordered" evidence="5">
    <location>
        <begin position="240"/>
        <end position="361"/>
    </location>
</feature>
<comment type="similarity">
    <text evidence="2">Belongs to the TFIIA subunit 1 family.</text>
</comment>
<dbReference type="PANTHER" id="PTHR12694:SF8">
    <property type="entry name" value="TRANSCRIPTION INITIATION FACTOR IIA SUBUNIT 1"/>
    <property type="match status" value="1"/>
</dbReference>
<feature type="compositionally biased region" description="Low complexity" evidence="5">
    <location>
        <begin position="249"/>
        <end position="263"/>
    </location>
</feature>
<dbReference type="EMBL" id="OU015569">
    <property type="protein sequence ID" value="CAG5100061.1"/>
    <property type="molecule type" value="Genomic_DNA"/>
</dbReference>
<evidence type="ECO:0000256" key="1">
    <source>
        <dbReference type="ARBA" id="ARBA00004123"/>
    </source>
</evidence>
<dbReference type="PANTHER" id="PTHR12694">
    <property type="entry name" value="TRANSCRIPTION INITIATION FACTOR IIA SUBUNIT 1"/>
    <property type="match status" value="1"/>
</dbReference>
<dbReference type="Proteomes" id="UP001158576">
    <property type="component" value="Chromosome XSR"/>
</dbReference>
<organism evidence="6 7">
    <name type="scientific">Oikopleura dioica</name>
    <name type="common">Tunicate</name>
    <dbReference type="NCBI Taxonomy" id="34765"/>
    <lineage>
        <taxon>Eukaryota</taxon>
        <taxon>Metazoa</taxon>
        <taxon>Chordata</taxon>
        <taxon>Tunicata</taxon>
        <taxon>Appendicularia</taxon>
        <taxon>Copelata</taxon>
        <taxon>Oikopleuridae</taxon>
        <taxon>Oikopleura</taxon>
    </lineage>
</organism>
<keyword evidence="7" id="KW-1185">Reference proteome</keyword>
<evidence type="ECO:0000256" key="2">
    <source>
        <dbReference type="ARBA" id="ARBA00010059"/>
    </source>
</evidence>
<evidence type="ECO:0000313" key="6">
    <source>
        <dbReference type="EMBL" id="CAG5100061.1"/>
    </source>
</evidence>
<dbReference type="Gene3D" id="1.10.287.100">
    <property type="match status" value="1"/>
</dbReference>
<dbReference type="Gene3D" id="2.30.18.10">
    <property type="entry name" value="Transcription factor IIA (TFIIA), beta-barrel domain"/>
    <property type="match status" value="1"/>
</dbReference>
<accession>A0ABN7SPL4</accession>
<keyword evidence="4" id="KW-0539">Nucleus</keyword>
<dbReference type="SMART" id="SM01371">
    <property type="entry name" value="TFIIA"/>
    <property type="match status" value="1"/>
</dbReference>
<evidence type="ECO:0000256" key="4">
    <source>
        <dbReference type="ARBA" id="ARBA00023242"/>
    </source>
</evidence>
<protein>
    <submittedName>
        <fullName evidence="6">Oidioi.mRNA.OKI2018_I69.XSR.g16823.t1.cds</fullName>
    </submittedName>
</protein>
<dbReference type="Pfam" id="PF03153">
    <property type="entry name" value="TFIIA"/>
    <property type="match status" value="1"/>
</dbReference>
<gene>
    <name evidence="6" type="ORF">OKIOD_LOCUS8381</name>
</gene>
<reference evidence="6 7" key="1">
    <citation type="submission" date="2021-04" db="EMBL/GenBank/DDBJ databases">
        <authorList>
            <person name="Bliznina A."/>
        </authorList>
    </citation>
    <scope>NUCLEOTIDE SEQUENCE [LARGE SCALE GENOMIC DNA]</scope>
</reference>
<evidence type="ECO:0000313" key="7">
    <source>
        <dbReference type="Proteomes" id="UP001158576"/>
    </source>
</evidence>
<name>A0ABN7SPL4_OIKDI</name>
<dbReference type="SUPFAM" id="SSF47396">
    <property type="entry name" value="Transcription factor IIA (TFIIA), alpha-helical domain"/>
    <property type="match status" value="1"/>
</dbReference>
<dbReference type="SUPFAM" id="SSF50784">
    <property type="entry name" value="Transcription factor IIA (TFIIA), beta-barrel domain"/>
    <property type="match status" value="1"/>
</dbReference>
<feature type="compositionally biased region" description="Polar residues" evidence="5">
    <location>
        <begin position="264"/>
        <end position="311"/>
    </location>
</feature>
<feature type="compositionally biased region" description="Acidic residues" evidence="5">
    <location>
        <begin position="314"/>
        <end position="336"/>
    </location>
</feature>